<dbReference type="GO" id="GO:0016020">
    <property type="term" value="C:membrane"/>
    <property type="evidence" value="ECO:0007669"/>
    <property type="project" value="UniProtKB-SubCell"/>
</dbReference>
<keyword evidence="5 6" id="KW-0472">Membrane</keyword>
<feature type="transmembrane region" description="Helical" evidence="6">
    <location>
        <begin position="357"/>
        <end position="375"/>
    </location>
</feature>
<evidence type="ECO:0000313" key="8">
    <source>
        <dbReference type="Proteomes" id="UP000650582"/>
    </source>
</evidence>
<comment type="subcellular location">
    <subcellularLocation>
        <location evidence="1">Membrane</location>
        <topology evidence="1">Multi-pass membrane protein</topology>
    </subcellularLocation>
</comment>
<evidence type="ECO:0000256" key="3">
    <source>
        <dbReference type="ARBA" id="ARBA00022692"/>
    </source>
</evidence>
<comment type="caution">
    <text evidence="7">The sequence shown here is derived from an EMBL/GenBank/DDBJ whole genome shotgun (WGS) entry which is preliminary data.</text>
</comment>
<dbReference type="Proteomes" id="UP000650582">
    <property type="component" value="Unassembled WGS sequence"/>
</dbReference>
<sequence length="380" mass="42967">MTQKPSPTTASSSIIDDKQRVYSQPNVPHIVEEAPGAISDTFCREHVFDDPKLGKYFKPIPEYEGRHLFDPKATWTEAEERSLVRKVDKRIMIWVCVMFFALQLDQGNISAALSDNLLKDLGMITNDFNNGQMIIFLLSFMCAELPSQLVSKRLGPDVWLPIQLVAWSVIAMLQCTLKGRGGFFATYMDLFLSYFCTGSELPARLSFFWTSYTLTNISGALLGYGILRMSGIHGWEGCRYLFLIEGAMTAAIGIFSFFWLPPSPTQTKGIPRGKNGWFTEKEEIIMVNRILRDDPSKGDMHNRQAPRLSDFWASIKDYDNWGLHFIGICVYIPGYPPSNYLTLTLRNIGFSTLNTNLLTIPANVLFIIINSLLLAQVRPD</sequence>
<evidence type="ECO:0000256" key="5">
    <source>
        <dbReference type="ARBA" id="ARBA00023136"/>
    </source>
</evidence>
<name>A0A8H7LJJ8_9AGAM</name>
<evidence type="ECO:0000256" key="2">
    <source>
        <dbReference type="ARBA" id="ARBA00022448"/>
    </source>
</evidence>
<dbReference type="AlphaFoldDB" id="A0A8H7LJJ8"/>
<dbReference type="InterPro" id="IPR036259">
    <property type="entry name" value="MFS_trans_sf"/>
</dbReference>
<reference evidence="7" key="1">
    <citation type="submission" date="2020-09" db="EMBL/GenBank/DDBJ databases">
        <title>Comparative genome analyses of four rice-infecting Rhizoctonia solani isolates reveal extensive enrichment of homogalacturonan modification genes.</title>
        <authorList>
            <person name="Lee D.-Y."/>
            <person name="Jeon J."/>
            <person name="Kim K.-T."/>
            <person name="Cheong K."/>
            <person name="Song H."/>
            <person name="Choi G."/>
            <person name="Ko J."/>
            <person name="Opiyo S.O."/>
            <person name="Zuo S."/>
            <person name="Madhav S."/>
            <person name="Lee Y.-H."/>
            <person name="Wang G.-L."/>
        </authorList>
    </citation>
    <scope>NUCLEOTIDE SEQUENCE</scope>
    <source>
        <strain evidence="7">AG1-IA YN-7</strain>
    </source>
</reference>
<protein>
    <submittedName>
        <fullName evidence="7">Transporter</fullName>
    </submittedName>
</protein>
<dbReference type="Gene3D" id="1.20.1250.20">
    <property type="entry name" value="MFS general substrate transporter like domains"/>
    <property type="match status" value="1"/>
</dbReference>
<feature type="transmembrane region" description="Helical" evidence="6">
    <location>
        <begin position="239"/>
        <end position="260"/>
    </location>
</feature>
<dbReference type="PANTHER" id="PTHR43791">
    <property type="entry name" value="PERMEASE-RELATED"/>
    <property type="match status" value="1"/>
</dbReference>
<feature type="transmembrane region" description="Helical" evidence="6">
    <location>
        <begin position="207"/>
        <end position="227"/>
    </location>
</feature>
<proteinExistence type="predicted"/>
<dbReference type="SUPFAM" id="SSF103473">
    <property type="entry name" value="MFS general substrate transporter"/>
    <property type="match status" value="1"/>
</dbReference>
<organism evidence="7 8">
    <name type="scientific">Rhizoctonia solani</name>
    <dbReference type="NCBI Taxonomy" id="456999"/>
    <lineage>
        <taxon>Eukaryota</taxon>
        <taxon>Fungi</taxon>
        <taxon>Dikarya</taxon>
        <taxon>Basidiomycota</taxon>
        <taxon>Agaricomycotina</taxon>
        <taxon>Agaricomycetes</taxon>
        <taxon>Cantharellales</taxon>
        <taxon>Ceratobasidiaceae</taxon>
        <taxon>Rhizoctonia</taxon>
    </lineage>
</organism>
<gene>
    <name evidence="7" type="ORF">RHS04_05227</name>
</gene>
<evidence type="ECO:0000256" key="4">
    <source>
        <dbReference type="ARBA" id="ARBA00022989"/>
    </source>
</evidence>
<keyword evidence="4 6" id="KW-1133">Transmembrane helix</keyword>
<dbReference type="PANTHER" id="PTHR43791:SF65">
    <property type="entry name" value="MAJOR FACILITATOR SUPERFAMILY (MFS) PROFILE DOMAIN-CONTAINING PROTEIN-RELATED"/>
    <property type="match status" value="1"/>
</dbReference>
<feature type="transmembrane region" description="Helical" evidence="6">
    <location>
        <begin position="91"/>
        <end position="113"/>
    </location>
</feature>
<keyword evidence="3 6" id="KW-0812">Transmembrane</keyword>
<evidence type="ECO:0000313" key="7">
    <source>
        <dbReference type="EMBL" id="KAF8678640.1"/>
    </source>
</evidence>
<accession>A0A8H7LJJ8</accession>
<dbReference type="GO" id="GO:0022857">
    <property type="term" value="F:transmembrane transporter activity"/>
    <property type="evidence" value="ECO:0007669"/>
    <property type="project" value="TreeGrafter"/>
</dbReference>
<evidence type="ECO:0000256" key="1">
    <source>
        <dbReference type="ARBA" id="ARBA00004141"/>
    </source>
</evidence>
<evidence type="ECO:0000256" key="6">
    <source>
        <dbReference type="SAM" id="Phobius"/>
    </source>
</evidence>
<dbReference type="EMBL" id="JACYCC010000038">
    <property type="protein sequence ID" value="KAF8678640.1"/>
    <property type="molecule type" value="Genomic_DNA"/>
</dbReference>
<dbReference type="FunFam" id="1.20.1250.20:FF:000106">
    <property type="entry name" value="MFS transporter, putative"/>
    <property type="match status" value="1"/>
</dbReference>
<keyword evidence="2" id="KW-0813">Transport</keyword>